<protein>
    <submittedName>
        <fullName evidence="2">DoxX family protein</fullName>
    </submittedName>
</protein>
<sequence>MNNFIVHIVPITILIFMLITFFISGMEKIFDWKGNCTFLKTHFSGTFLSKMIPFSLMLLIILDVAITIGCLISGYQLILYGEKESTVYTFFICCITLLLMLIGQRVAKDYPGALTISCYFMVAIFGLYISSI</sequence>
<feature type="transmembrane region" description="Helical" evidence="1">
    <location>
        <begin position="56"/>
        <end position="79"/>
    </location>
</feature>
<dbReference type="EMBL" id="JBHULX010000004">
    <property type="protein sequence ID" value="MFD2590283.1"/>
    <property type="molecule type" value="Genomic_DNA"/>
</dbReference>
<organism evidence="2 3">
    <name type="scientific">Aquimarina hainanensis</name>
    <dbReference type="NCBI Taxonomy" id="1578017"/>
    <lineage>
        <taxon>Bacteria</taxon>
        <taxon>Pseudomonadati</taxon>
        <taxon>Bacteroidota</taxon>
        <taxon>Flavobacteriia</taxon>
        <taxon>Flavobacteriales</taxon>
        <taxon>Flavobacteriaceae</taxon>
        <taxon>Aquimarina</taxon>
    </lineage>
</organism>
<keyword evidence="1" id="KW-1133">Transmembrane helix</keyword>
<feature type="transmembrane region" description="Helical" evidence="1">
    <location>
        <begin position="85"/>
        <end position="103"/>
    </location>
</feature>
<gene>
    <name evidence="2" type="ORF">ACFSTE_05530</name>
</gene>
<keyword evidence="1" id="KW-0812">Transmembrane</keyword>
<keyword evidence="3" id="KW-1185">Reference proteome</keyword>
<evidence type="ECO:0000313" key="2">
    <source>
        <dbReference type="EMBL" id="MFD2590283.1"/>
    </source>
</evidence>
<dbReference type="Proteomes" id="UP001597459">
    <property type="component" value="Unassembled WGS sequence"/>
</dbReference>
<reference evidence="3" key="1">
    <citation type="journal article" date="2019" name="Int. J. Syst. Evol. Microbiol.">
        <title>The Global Catalogue of Microorganisms (GCM) 10K type strain sequencing project: providing services to taxonomists for standard genome sequencing and annotation.</title>
        <authorList>
            <consortium name="The Broad Institute Genomics Platform"/>
            <consortium name="The Broad Institute Genome Sequencing Center for Infectious Disease"/>
            <person name="Wu L."/>
            <person name="Ma J."/>
        </authorList>
    </citation>
    <scope>NUCLEOTIDE SEQUENCE [LARGE SCALE GENOMIC DNA]</scope>
    <source>
        <strain evidence="3">KCTC 42423</strain>
    </source>
</reference>
<feature type="transmembrane region" description="Helical" evidence="1">
    <location>
        <begin position="6"/>
        <end position="23"/>
    </location>
</feature>
<accession>A0ABW5N6R3</accession>
<dbReference type="RefSeq" id="WP_378257775.1">
    <property type="nucleotide sequence ID" value="NZ_JBHSJV010000001.1"/>
</dbReference>
<evidence type="ECO:0000256" key="1">
    <source>
        <dbReference type="SAM" id="Phobius"/>
    </source>
</evidence>
<feature type="transmembrane region" description="Helical" evidence="1">
    <location>
        <begin position="110"/>
        <end position="129"/>
    </location>
</feature>
<keyword evidence="1" id="KW-0472">Membrane</keyword>
<name>A0ABW5N6R3_9FLAO</name>
<evidence type="ECO:0000313" key="3">
    <source>
        <dbReference type="Proteomes" id="UP001597459"/>
    </source>
</evidence>
<comment type="caution">
    <text evidence="2">The sequence shown here is derived from an EMBL/GenBank/DDBJ whole genome shotgun (WGS) entry which is preliminary data.</text>
</comment>
<proteinExistence type="predicted"/>